<evidence type="ECO:0000313" key="3">
    <source>
        <dbReference type="Proteomes" id="UP000183947"/>
    </source>
</evidence>
<dbReference type="PROSITE" id="PS51257">
    <property type="entry name" value="PROKAR_LIPOPROTEIN"/>
    <property type="match status" value="1"/>
</dbReference>
<dbReference type="InterPro" id="IPR041662">
    <property type="entry name" value="SusD-like_2"/>
</dbReference>
<proteinExistence type="predicted"/>
<organism evidence="2 3">
    <name type="scientific">Hymenobacter psychrotolerans DSM 18569</name>
    <dbReference type="NCBI Taxonomy" id="1121959"/>
    <lineage>
        <taxon>Bacteria</taxon>
        <taxon>Pseudomonadati</taxon>
        <taxon>Bacteroidota</taxon>
        <taxon>Cytophagia</taxon>
        <taxon>Cytophagales</taxon>
        <taxon>Hymenobacteraceae</taxon>
        <taxon>Hymenobacter</taxon>
    </lineage>
</organism>
<accession>A0A1M6TV05</accession>
<dbReference type="Proteomes" id="UP000183947">
    <property type="component" value="Unassembled WGS sequence"/>
</dbReference>
<evidence type="ECO:0000313" key="2">
    <source>
        <dbReference type="EMBL" id="SHK60875.1"/>
    </source>
</evidence>
<dbReference type="InterPro" id="IPR011990">
    <property type="entry name" value="TPR-like_helical_dom_sf"/>
</dbReference>
<keyword evidence="3" id="KW-1185">Reference proteome</keyword>
<evidence type="ECO:0000256" key="1">
    <source>
        <dbReference type="SAM" id="MobiDB-lite"/>
    </source>
</evidence>
<gene>
    <name evidence="2" type="ORF">SAMN02746009_01234</name>
</gene>
<feature type="region of interest" description="Disordered" evidence="1">
    <location>
        <begin position="432"/>
        <end position="459"/>
    </location>
</feature>
<dbReference type="Pfam" id="PF12771">
    <property type="entry name" value="SusD-like_2"/>
    <property type="match status" value="1"/>
</dbReference>
<dbReference type="EMBL" id="FRAS01000004">
    <property type="protein sequence ID" value="SHK60875.1"/>
    <property type="molecule type" value="Genomic_DNA"/>
</dbReference>
<sequence length="459" mass="51150">MKNIFKRITLPLAALGLTMGACQDFVKDLDISPNSPATVDALNMLQGVQLGDALVHEGEPARIASMWSNQFTGIDRQYLSVNRYIVTTSDFSNLWSTIYLDVLTQSRIAAARALEENNPLLSGIFQILEAHTMGTTTSLFGDIPFRQAGDRLNFPNPVYDPQDQVYADLQLQLKSGIARLTQGGGAGNRDIFYSGNPTKWRQAAYTLRARYYLHVQKFDSARLMALQGISTPANDWLMPHREVDGAENFYYQFQSERGGDLAAYGSRAARQLDPARPTLPGNRNNAKTDETERFNYFFGPSASSNPDEYTLPFISGLTDPAEDFPLLTYSENQLILAEVYARQNNLTSALAALNAHRQALRQRFPGGKYDAYTLADIPGGGTSDNMLREVLNERYVTFIGQIEPYTDARRTNNALGLELKSTTAPRLPQRFLYPQSETNTNTSVPSPLPDLFEKTRVNP</sequence>
<dbReference type="AlphaFoldDB" id="A0A1M6TV05"/>
<dbReference type="OrthoDB" id="622163at2"/>
<protein>
    <submittedName>
        <fullName evidence="2">SusD family protein</fullName>
    </submittedName>
</protein>
<feature type="compositionally biased region" description="Polar residues" evidence="1">
    <location>
        <begin position="435"/>
        <end position="445"/>
    </location>
</feature>
<dbReference type="SUPFAM" id="SSF48452">
    <property type="entry name" value="TPR-like"/>
    <property type="match status" value="1"/>
</dbReference>
<reference evidence="3" key="1">
    <citation type="submission" date="2016-11" db="EMBL/GenBank/DDBJ databases">
        <authorList>
            <person name="Varghese N."/>
            <person name="Submissions S."/>
        </authorList>
    </citation>
    <scope>NUCLEOTIDE SEQUENCE [LARGE SCALE GENOMIC DNA]</scope>
    <source>
        <strain evidence="3">DSM 18569</strain>
    </source>
</reference>
<dbReference type="RefSeq" id="WP_084548862.1">
    <property type="nucleotide sequence ID" value="NZ_FRAS01000004.1"/>
</dbReference>
<name>A0A1M6TV05_9BACT</name>
<dbReference type="STRING" id="1121959.SAMN02746009_01234"/>
<dbReference type="Gene3D" id="1.25.40.390">
    <property type="match status" value="1"/>
</dbReference>